<dbReference type="GO" id="GO:0005737">
    <property type="term" value="C:cytoplasm"/>
    <property type="evidence" value="ECO:0007669"/>
    <property type="project" value="TreeGrafter"/>
</dbReference>
<protein>
    <submittedName>
        <fullName evidence="1">2-keto-4-pentenoate hydratase</fullName>
    </submittedName>
</protein>
<gene>
    <name evidence="1" type="ORF">ROH8110_03409</name>
</gene>
<dbReference type="EMBL" id="FWFU01000004">
    <property type="protein sequence ID" value="SLN60765.1"/>
    <property type="molecule type" value="Genomic_DNA"/>
</dbReference>
<dbReference type="Proteomes" id="UP000193207">
    <property type="component" value="Unassembled WGS sequence"/>
</dbReference>
<name>A0A1X6ZTH6_9RHOB</name>
<accession>A0A1X6ZTH6</accession>
<keyword evidence="2" id="KW-1185">Reference proteome</keyword>
<dbReference type="AlphaFoldDB" id="A0A1X6ZTH6"/>
<dbReference type="OrthoDB" id="9792137at2"/>
<dbReference type="GO" id="GO:0008684">
    <property type="term" value="F:2-oxopent-4-enoate hydratase activity"/>
    <property type="evidence" value="ECO:0007669"/>
    <property type="project" value="TreeGrafter"/>
</dbReference>
<reference evidence="1 2" key="1">
    <citation type="submission" date="2017-03" db="EMBL/GenBank/DDBJ databases">
        <authorList>
            <person name="Afonso C.L."/>
            <person name="Miller P.J."/>
            <person name="Scott M.A."/>
            <person name="Spackman E."/>
            <person name="Goraichik I."/>
            <person name="Dimitrov K.M."/>
            <person name="Suarez D.L."/>
            <person name="Swayne D.E."/>
        </authorList>
    </citation>
    <scope>NUCLEOTIDE SEQUENCE [LARGE SCALE GENOMIC DNA]</scope>
    <source>
        <strain evidence="1 2">CECT 8110</strain>
    </source>
</reference>
<dbReference type="RefSeq" id="WP_085818914.1">
    <property type="nucleotide sequence ID" value="NZ_FWFU01000004.1"/>
</dbReference>
<dbReference type="Gene3D" id="3.90.850.10">
    <property type="entry name" value="Fumarylacetoacetase-like, C-terminal domain"/>
    <property type="match status" value="1"/>
</dbReference>
<dbReference type="PANTHER" id="PTHR30143:SF0">
    <property type="entry name" value="2-KETO-4-PENTENOATE HYDRATASE"/>
    <property type="match status" value="1"/>
</dbReference>
<evidence type="ECO:0000313" key="1">
    <source>
        <dbReference type="EMBL" id="SLN60765.1"/>
    </source>
</evidence>
<organism evidence="1 2">
    <name type="scientific">Roseovarius halotolerans</name>
    <dbReference type="NCBI Taxonomy" id="505353"/>
    <lineage>
        <taxon>Bacteria</taxon>
        <taxon>Pseudomonadati</taxon>
        <taxon>Pseudomonadota</taxon>
        <taxon>Alphaproteobacteria</taxon>
        <taxon>Rhodobacterales</taxon>
        <taxon>Roseobacteraceae</taxon>
        <taxon>Roseovarius</taxon>
    </lineage>
</organism>
<dbReference type="InterPro" id="IPR036663">
    <property type="entry name" value="Fumarylacetoacetase_C_sf"/>
</dbReference>
<sequence length="246" mass="25630">MPEALARLLAQARRGGTKVPNSAGEGLTREGAFEVQERLAASFGPVGGFKVACPPDAPIVIAPIYSSDIHDSPATLSIPAKEAVGVEMEYAFRLLEPLPDPMASDFASRLRAAVELLPALELVRARIADPVAADPLLKMADNQINGAVVLGDPLRDWRAQDVTRAAGRLQAGSEVLLDGAARVPGGDAFETLCKFALAIGAHCGGWQPGQVVITGSLNGLPWLSPGLNIAGQIDGLGTLEMRLDAA</sequence>
<evidence type="ECO:0000313" key="2">
    <source>
        <dbReference type="Proteomes" id="UP000193207"/>
    </source>
</evidence>
<proteinExistence type="predicted"/>
<dbReference type="SUPFAM" id="SSF56529">
    <property type="entry name" value="FAH"/>
    <property type="match status" value="1"/>
</dbReference>
<dbReference type="InterPro" id="IPR050772">
    <property type="entry name" value="Hydratase-Decarb/MhpD_sf"/>
</dbReference>
<dbReference type="PANTHER" id="PTHR30143">
    <property type="entry name" value="ACID HYDRATASE"/>
    <property type="match status" value="1"/>
</dbReference>